<dbReference type="PANTHER" id="PTHR24096:SF422">
    <property type="entry name" value="BCDNA.GH02901"/>
    <property type="match status" value="1"/>
</dbReference>
<dbReference type="Gene3D" id="3.40.50.980">
    <property type="match status" value="2"/>
</dbReference>
<dbReference type="InterPro" id="IPR025110">
    <property type="entry name" value="AMP-bd_C"/>
</dbReference>
<dbReference type="Pfam" id="PF00501">
    <property type="entry name" value="AMP-binding"/>
    <property type="match status" value="1"/>
</dbReference>
<dbReference type="SUPFAM" id="SSF56801">
    <property type="entry name" value="Acetyl-CoA synthetase-like"/>
    <property type="match status" value="1"/>
</dbReference>
<dbReference type="PANTHER" id="PTHR24096">
    <property type="entry name" value="LONG-CHAIN-FATTY-ACID--COA LIGASE"/>
    <property type="match status" value="1"/>
</dbReference>
<dbReference type="GO" id="GO:0016405">
    <property type="term" value="F:CoA-ligase activity"/>
    <property type="evidence" value="ECO:0007669"/>
    <property type="project" value="TreeGrafter"/>
</dbReference>
<keyword evidence="4" id="KW-1185">Reference proteome</keyword>
<dbReference type="EMBL" id="KV722342">
    <property type="protein sequence ID" value="OCH94572.1"/>
    <property type="molecule type" value="Genomic_DNA"/>
</dbReference>
<reference evidence="3 4" key="1">
    <citation type="submission" date="2016-07" db="EMBL/GenBank/DDBJ databases">
        <title>Draft genome of the white-rot fungus Obba rivulosa 3A-2.</title>
        <authorList>
            <consortium name="DOE Joint Genome Institute"/>
            <person name="Miettinen O."/>
            <person name="Riley R."/>
            <person name="Acob R."/>
            <person name="Barry K."/>
            <person name="Cullen D."/>
            <person name="De Vries R."/>
            <person name="Hainaut M."/>
            <person name="Hatakka A."/>
            <person name="Henrissat B."/>
            <person name="Hilden K."/>
            <person name="Kuo R."/>
            <person name="Labutti K."/>
            <person name="Lipzen A."/>
            <person name="Makela M.R."/>
            <person name="Sandor L."/>
            <person name="Spatafora J.W."/>
            <person name="Grigoriev I.V."/>
            <person name="Hibbett D.S."/>
        </authorList>
    </citation>
    <scope>NUCLEOTIDE SEQUENCE [LARGE SCALE GENOMIC DNA]</scope>
    <source>
        <strain evidence="3 4">3A-2</strain>
    </source>
</reference>
<keyword evidence="3" id="KW-0436">Ligase</keyword>
<protein>
    <submittedName>
        <fullName evidence="3">Amp dependent CoA ligase</fullName>
    </submittedName>
</protein>
<dbReference type="Gene3D" id="3.30.300.30">
    <property type="match status" value="1"/>
</dbReference>
<dbReference type="Pfam" id="PF13193">
    <property type="entry name" value="AMP-binding_C"/>
    <property type="match status" value="1"/>
</dbReference>
<gene>
    <name evidence="3" type="ORF">OBBRIDRAFT_769283</name>
</gene>
<evidence type="ECO:0000259" key="1">
    <source>
        <dbReference type="Pfam" id="PF00501"/>
    </source>
</evidence>
<dbReference type="InterPro" id="IPR020845">
    <property type="entry name" value="AMP-binding_CS"/>
</dbReference>
<organism evidence="3 4">
    <name type="scientific">Obba rivulosa</name>
    <dbReference type="NCBI Taxonomy" id="1052685"/>
    <lineage>
        <taxon>Eukaryota</taxon>
        <taxon>Fungi</taxon>
        <taxon>Dikarya</taxon>
        <taxon>Basidiomycota</taxon>
        <taxon>Agaricomycotina</taxon>
        <taxon>Agaricomycetes</taxon>
        <taxon>Polyporales</taxon>
        <taxon>Gelatoporiaceae</taxon>
        <taxon>Obba</taxon>
    </lineage>
</organism>
<dbReference type="InterPro" id="IPR045851">
    <property type="entry name" value="AMP-bd_C_sf"/>
</dbReference>
<dbReference type="InterPro" id="IPR000873">
    <property type="entry name" value="AMP-dep_synth/lig_dom"/>
</dbReference>
<dbReference type="PROSITE" id="PS00455">
    <property type="entry name" value="AMP_BINDING"/>
    <property type="match status" value="1"/>
</dbReference>
<accession>A0A8E2DRY1</accession>
<dbReference type="Proteomes" id="UP000250043">
    <property type="component" value="Unassembled WGS sequence"/>
</dbReference>
<sequence length="598" mass="65199">MEFQGPGGPLPYIPDDLTVVQFILDSHHPTRPVVNGLWPWMIEDATGRKIGGDEIRARTSGLANALSANWNIREDDVVCIFSTNHVDYPVAIWAIHRLGAIATGANPSYTQDELEYQLSITKSKAIIVHSEIYPVALAAARKVGISPERILFIDSKPKTTSSPHFAIGDFIADGLARPPSFIERRLQPGEAKEKLAFLSLSSGTTGRPKATLIPHYALIANVIQIAVCNRTNVKNISPDMQRYHVGEVGISGLPLYHIYGLVLNLHFLLFSGITLVMIPKFNFVEMLQSIQRYRINHLSIVPPMVVLLCKHPAVKDFDLSSVKTVVSAAAPLSAEITLHLSKVLPMATIGQGYGLTETCTALAFPEIGPRIATPGCAGILMSGVTARIVKADGSLAGFGEAGQLVVTGPSMAIGYLDNDQATKETFVNGYDSMCSMMIGAEHPPSWVYTGDEVIINQKYEVFVVDRIKELIKVKGFQVAPAELEGHLLDHPDVGDVCVVPIPDEYSGELPYAFVVLSGDAQQRVKKYPAEAVKIKEALCKRVSDTKIAYKHLAGVEFIEAIPKNPSGKLLRRVLRDQAKQMLAQGKLKFADKAPRAKL</sequence>
<evidence type="ECO:0000313" key="4">
    <source>
        <dbReference type="Proteomes" id="UP000250043"/>
    </source>
</evidence>
<dbReference type="OrthoDB" id="6509636at2759"/>
<feature type="domain" description="AMP-binding enzyme C-terminal" evidence="2">
    <location>
        <begin position="482"/>
        <end position="568"/>
    </location>
</feature>
<name>A0A8E2DRY1_9APHY</name>
<dbReference type="Gene3D" id="2.30.38.10">
    <property type="entry name" value="Luciferase, Domain 3"/>
    <property type="match status" value="1"/>
</dbReference>
<evidence type="ECO:0000313" key="3">
    <source>
        <dbReference type="EMBL" id="OCH94572.1"/>
    </source>
</evidence>
<proteinExistence type="predicted"/>
<evidence type="ECO:0000259" key="2">
    <source>
        <dbReference type="Pfam" id="PF13193"/>
    </source>
</evidence>
<dbReference type="AlphaFoldDB" id="A0A8E2DRY1"/>
<feature type="domain" description="AMP-dependent synthetase/ligase" evidence="1">
    <location>
        <begin position="45"/>
        <end position="416"/>
    </location>
</feature>